<keyword evidence="5" id="KW-0547">Nucleotide-binding</keyword>
<name>A0A3B4T471_SERDU</name>
<dbReference type="InterPro" id="IPR041267">
    <property type="entry name" value="NLRP_HD2"/>
</dbReference>
<dbReference type="Pfam" id="PF17776">
    <property type="entry name" value="NLRC4_HD2"/>
    <property type="match status" value="1"/>
</dbReference>
<evidence type="ECO:0000313" key="10">
    <source>
        <dbReference type="Proteomes" id="UP000261420"/>
    </source>
</evidence>
<feature type="domain" description="Pyrin" evidence="8">
    <location>
        <begin position="168"/>
        <end position="246"/>
    </location>
</feature>
<evidence type="ECO:0000256" key="1">
    <source>
        <dbReference type="ARBA" id="ARBA00004496"/>
    </source>
</evidence>
<dbReference type="Gene3D" id="3.40.50.300">
    <property type="entry name" value="P-loop containing nucleotide triphosphate hydrolases"/>
    <property type="match status" value="1"/>
</dbReference>
<dbReference type="Pfam" id="PF17779">
    <property type="entry name" value="WHD_NOD2"/>
    <property type="match status" value="1"/>
</dbReference>
<dbReference type="CTD" id="100538217"/>
<dbReference type="InterPro" id="IPR007111">
    <property type="entry name" value="NACHT_NTPase"/>
</dbReference>
<feature type="compositionally biased region" description="Acidic residues" evidence="7">
    <location>
        <begin position="136"/>
        <end position="145"/>
    </location>
</feature>
<evidence type="ECO:0000256" key="6">
    <source>
        <dbReference type="ARBA" id="ARBA00022840"/>
    </source>
</evidence>
<dbReference type="GO" id="GO:0050728">
    <property type="term" value="P:negative regulation of inflammatory response"/>
    <property type="evidence" value="ECO:0007669"/>
    <property type="project" value="Ensembl"/>
</dbReference>
<dbReference type="InterPro" id="IPR041075">
    <property type="entry name" value="NOD1/2_WH"/>
</dbReference>
<feature type="compositionally biased region" description="Acidic residues" evidence="7">
    <location>
        <begin position="37"/>
        <end position="54"/>
    </location>
</feature>
<comment type="subcellular location">
    <subcellularLocation>
        <location evidence="1">Cytoplasm</location>
    </subcellularLocation>
</comment>
<feature type="region of interest" description="Disordered" evidence="7">
    <location>
        <begin position="128"/>
        <end position="156"/>
    </location>
</feature>
<keyword evidence="4" id="KW-0677">Repeat</keyword>
<dbReference type="GO" id="GO:0005737">
    <property type="term" value="C:cytoplasm"/>
    <property type="evidence" value="ECO:0007669"/>
    <property type="project" value="UniProtKB-SubCell"/>
</dbReference>
<dbReference type="AlphaFoldDB" id="A0A3B4T471"/>
<dbReference type="GeneTree" id="ENSGT01150000286911"/>
<keyword evidence="2" id="KW-0963">Cytoplasm</keyword>
<dbReference type="InterPro" id="IPR027417">
    <property type="entry name" value="P-loop_NTPase"/>
</dbReference>
<dbReference type="SMART" id="SM01288">
    <property type="entry name" value="FISNA"/>
    <property type="match status" value="1"/>
</dbReference>
<evidence type="ECO:0000256" key="4">
    <source>
        <dbReference type="ARBA" id="ARBA00022737"/>
    </source>
</evidence>
<dbReference type="Pfam" id="PF05729">
    <property type="entry name" value="NACHT"/>
    <property type="match status" value="1"/>
</dbReference>
<dbReference type="PANTHER" id="PTHR24106">
    <property type="entry name" value="NACHT, LRR AND CARD DOMAINS-CONTAINING"/>
    <property type="match status" value="1"/>
</dbReference>
<dbReference type="OMA" id="YGSMKSE"/>
<evidence type="ECO:0000256" key="2">
    <source>
        <dbReference type="ARBA" id="ARBA00022490"/>
    </source>
</evidence>
<dbReference type="InterPro" id="IPR029495">
    <property type="entry name" value="NACHT-assoc"/>
</dbReference>
<evidence type="ECO:0000256" key="3">
    <source>
        <dbReference type="ARBA" id="ARBA00022614"/>
    </source>
</evidence>
<keyword evidence="3" id="KW-0433">Leucine-rich repeat</keyword>
<evidence type="ECO:0000259" key="8">
    <source>
        <dbReference type="PROSITE" id="PS50824"/>
    </source>
</evidence>
<dbReference type="KEGG" id="sdu:111224119"/>
<evidence type="ECO:0000256" key="7">
    <source>
        <dbReference type="SAM" id="MobiDB-lite"/>
    </source>
</evidence>
<organism evidence="9 10">
    <name type="scientific">Seriola dumerili</name>
    <name type="common">Greater amberjack</name>
    <name type="synonym">Caranx dumerili</name>
    <dbReference type="NCBI Taxonomy" id="41447"/>
    <lineage>
        <taxon>Eukaryota</taxon>
        <taxon>Metazoa</taxon>
        <taxon>Chordata</taxon>
        <taxon>Craniata</taxon>
        <taxon>Vertebrata</taxon>
        <taxon>Euteleostomi</taxon>
        <taxon>Actinopterygii</taxon>
        <taxon>Neopterygii</taxon>
        <taxon>Teleostei</taxon>
        <taxon>Neoteleostei</taxon>
        <taxon>Acanthomorphata</taxon>
        <taxon>Carangaria</taxon>
        <taxon>Carangiformes</taxon>
        <taxon>Carangidae</taxon>
        <taxon>Seriola</taxon>
    </lineage>
</organism>
<dbReference type="RefSeq" id="XP_022604246.1">
    <property type="nucleotide sequence ID" value="XM_022748525.1"/>
</dbReference>
<evidence type="ECO:0000256" key="5">
    <source>
        <dbReference type="ARBA" id="ARBA00022741"/>
    </source>
</evidence>
<keyword evidence="6" id="KW-0067">ATP-binding</keyword>
<keyword evidence="10" id="KW-1185">Reference proteome</keyword>
<dbReference type="InterPro" id="IPR011029">
    <property type="entry name" value="DEATH-like_dom_sf"/>
</dbReference>
<proteinExistence type="predicted"/>
<dbReference type="GO" id="GO:0014005">
    <property type="term" value="P:microglia development"/>
    <property type="evidence" value="ECO:0007669"/>
    <property type="project" value="Ensembl"/>
</dbReference>
<dbReference type="InterPro" id="IPR051261">
    <property type="entry name" value="NLR"/>
</dbReference>
<dbReference type="GO" id="GO:0005524">
    <property type="term" value="F:ATP binding"/>
    <property type="evidence" value="ECO:0007669"/>
    <property type="project" value="UniProtKB-KW"/>
</dbReference>
<evidence type="ECO:0000313" key="9">
    <source>
        <dbReference type="Ensembl" id="ENSSDUP00000000814.1"/>
    </source>
</evidence>
<dbReference type="Gene3D" id="1.10.533.10">
    <property type="entry name" value="Death Domain, Fas"/>
    <property type="match status" value="1"/>
</dbReference>
<protein>
    <submittedName>
        <fullName evidence="9">NLR family, CARD domain containing 3-like</fullName>
    </submittedName>
</protein>
<accession>A0A3B4T471</accession>
<sequence>MDPDTEVESILKQGTDRETKKMKRPPSSYGSMKSDSEEMEEEEEGDKEEEEKRDEEENKGNEEMFAVLTELNAHEATGFQLIRSESPETLYTMTTQQQPPEAAVIDTRSSDLGDYEEDHEEDMDEVLITNSPEPPEPVEPDDTIQTDENSQPGRLHSEQDLPYIFKSIQSSLTGFTVDELYKFKLWFLQWEKGITKQQVMEGDVLDFVDKILEILGQDRSLMHTISTLESVGKQAEADELRNQCKRALIRIHLKEYLIRKHTVIREGVVRAGKQNLLDIIYVEPQISTCGYRGVHPSHEVESHHLSTHQFPSTDTFVGVNNLFRLQKEDGKPVRTVLTTGIPGIGMSVSVAKFSLDWAELRANKDLQFVIKLSFRTFWFLRSKNPSQKMSIMEVIAYHHPECKEMKYLEEEDCKFLIIMDSFDCYQAPLDWEKAPVINDNNTEAQPDVLIVNIIRGTVLRGARIWILGRRAAVSQIPSQFIDVVTEIQGFSDEMKDDYLTRRFRDATLAANIVAHYRRLPTLIMLARQPFVCWMVATVFERCYRYRGYGVHPPRLTPFYINILIVQTNRRLQFYYGKCENNLKWSSDDKNLLIKMGKMAFKMLEKKTNVFFEEDVKVYGLNLTEVTVFSGLCTELPAATSNERRTFCFIHLTFQEFMAALYVFAMFHTESKNVLDSGMLSKFFTSKYQTKTAAGLVQCALDRTFNSPLGDYDMFLRFLCGMLSPECHANQLGGYLYPHNTPKVGGLDEVRGLLEQTIKTPAPEIRLENLKECLRELTQQDE</sequence>
<dbReference type="Ensembl" id="ENSSDUT00000000859.1">
    <property type="protein sequence ID" value="ENSSDUP00000000814.1"/>
    <property type="gene ID" value="ENSSDUG00000000683.1"/>
</dbReference>
<dbReference type="Proteomes" id="UP000261420">
    <property type="component" value="Unplaced"/>
</dbReference>
<reference evidence="9" key="1">
    <citation type="submission" date="2025-08" db="UniProtKB">
        <authorList>
            <consortium name="Ensembl"/>
        </authorList>
    </citation>
    <scope>IDENTIFICATION</scope>
</reference>
<feature type="region of interest" description="Disordered" evidence="7">
    <location>
        <begin position="1"/>
        <end position="64"/>
    </location>
</feature>
<dbReference type="GeneID" id="111224119"/>
<dbReference type="PROSITE" id="PS50824">
    <property type="entry name" value="DAPIN"/>
    <property type="match status" value="1"/>
</dbReference>
<dbReference type="InterPro" id="IPR004020">
    <property type="entry name" value="DAPIN"/>
</dbReference>
<reference evidence="9" key="2">
    <citation type="submission" date="2025-09" db="UniProtKB">
        <authorList>
            <consortium name="Ensembl"/>
        </authorList>
    </citation>
    <scope>IDENTIFICATION</scope>
</reference>
<dbReference type="SMART" id="SM01289">
    <property type="entry name" value="PYRIN"/>
    <property type="match status" value="1"/>
</dbReference>
<dbReference type="Pfam" id="PF14484">
    <property type="entry name" value="FISNA"/>
    <property type="match status" value="1"/>
</dbReference>